<keyword evidence="2" id="KW-0732">Signal</keyword>
<sequence>MYNGIVQLPGPSTDTGLIQRSLTNGTIKEIPEGYFRHLHLEIIDLRNNQLTTFNISSFAYTTGPRTIYLSGNKVVCDSNIDWLQKWKSLHPTNMVNGDCTGSGETINTYLCNYMFY</sequence>
<dbReference type="Proteomes" id="UP001152320">
    <property type="component" value="Chromosome 1"/>
</dbReference>
<dbReference type="Gene3D" id="3.80.10.10">
    <property type="entry name" value="Ribonuclease Inhibitor"/>
    <property type="match status" value="1"/>
</dbReference>
<evidence type="ECO:0000256" key="1">
    <source>
        <dbReference type="ARBA" id="ARBA00022614"/>
    </source>
</evidence>
<dbReference type="Pfam" id="PF13855">
    <property type="entry name" value="LRR_8"/>
    <property type="match status" value="1"/>
</dbReference>
<comment type="caution">
    <text evidence="4">The sequence shown here is derived from an EMBL/GenBank/DDBJ whole genome shotgun (WGS) entry which is preliminary data.</text>
</comment>
<reference evidence="4" key="1">
    <citation type="submission" date="2021-10" db="EMBL/GenBank/DDBJ databases">
        <title>Tropical sea cucumber genome reveals ecological adaptation and Cuvierian tubules defense mechanism.</title>
        <authorList>
            <person name="Chen T."/>
        </authorList>
    </citation>
    <scope>NUCLEOTIDE SEQUENCE</scope>
    <source>
        <strain evidence="4">Nanhai2018</strain>
        <tissue evidence="4">Muscle</tissue>
    </source>
</reference>
<evidence type="ECO:0000256" key="3">
    <source>
        <dbReference type="ARBA" id="ARBA00022737"/>
    </source>
</evidence>
<accession>A0A9Q1CU18</accession>
<evidence type="ECO:0000256" key="2">
    <source>
        <dbReference type="ARBA" id="ARBA00022729"/>
    </source>
</evidence>
<dbReference type="AlphaFoldDB" id="A0A9Q1CU18"/>
<dbReference type="PANTHER" id="PTHR24369:SF210">
    <property type="entry name" value="CHAOPTIN-RELATED"/>
    <property type="match status" value="1"/>
</dbReference>
<keyword evidence="5" id="KW-1185">Reference proteome</keyword>
<dbReference type="InterPro" id="IPR032675">
    <property type="entry name" value="LRR_dom_sf"/>
</dbReference>
<evidence type="ECO:0000313" key="5">
    <source>
        <dbReference type="Proteomes" id="UP001152320"/>
    </source>
</evidence>
<dbReference type="EMBL" id="JAIZAY010000001">
    <property type="protein sequence ID" value="KAJ8051171.1"/>
    <property type="molecule type" value="Genomic_DNA"/>
</dbReference>
<keyword evidence="1" id="KW-0433">Leucine-rich repeat</keyword>
<keyword evidence="3" id="KW-0677">Repeat</keyword>
<dbReference type="InterPro" id="IPR050541">
    <property type="entry name" value="LRR_TM_domain-containing"/>
</dbReference>
<organism evidence="4 5">
    <name type="scientific">Holothuria leucospilota</name>
    <name type="common">Black long sea cucumber</name>
    <name type="synonym">Mertensiothuria leucospilota</name>
    <dbReference type="NCBI Taxonomy" id="206669"/>
    <lineage>
        <taxon>Eukaryota</taxon>
        <taxon>Metazoa</taxon>
        <taxon>Echinodermata</taxon>
        <taxon>Eleutherozoa</taxon>
        <taxon>Echinozoa</taxon>
        <taxon>Holothuroidea</taxon>
        <taxon>Aspidochirotacea</taxon>
        <taxon>Aspidochirotida</taxon>
        <taxon>Holothuriidae</taxon>
        <taxon>Holothuria</taxon>
    </lineage>
</organism>
<gene>
    <name evidence="4" type="ORF">HOLleu_04636</name>
</gene>
<name>A0A9Q1CU18_HOLLE</name>
<dbReference type="PANTHER" id="PTHR24369">
    <property type="entry name" value="ANTIGEN BSP, PUTATIVE-RELATED"/>
    <property type="match status" value="1"/>
</dbReference>
<dbReference type="GO" id="GO:0005886">
    <property type="term" value="C:plasma membrane"/>
    <property type="evidence" value="ECO:0007669"/>
    <property type="project" value="TreeGrafter"/>
</dbReference>
<dbReference type="OrthoDB" id="5954088at2759"/>
<dbReference type="SUPFAM" id="SSF52058">
    <property type="entry name" value="L domain-like"/>
    <property type="match status" value="1"/>
</dbReference>
<proteinExistence type="predicted"/>
<protein>
    <submittedName>
        <fullName evidence="4">Slit-like 1 protein</fullName>
    </submittedName>
</protein>
<dbReference type="InterPro" id="IPR001611">
    <property type="entry name" value="Leu-rich_rpt"/>
</dbReference>
<evidence type="ECO:0000313" key="4">
    <source>
        <dbReference type="EMBL" id="KAJ8051171.1"/>
    </source>
</evidence>